<proteinExistence type="predicted"/>
<keyword evidence="2" id="KW-1133">Transmembrane helix</keyword>
<dbReference type="OrthoDB" id="770781at2759"/>
<reference evidence="4" key="1">
    <citation type="journal article" date="2019" name="Nat. Commun.">
        <title>The genome of broomcorn millet.</title>
        <authorList>
            <person name="Zou C."/>
            <person name="Miki D."/>
            <person name="Li D."/>
            <person name="Tang Q."/>
            <person name="Xiao L."/>
            <person name="Rajput S."/>
            <person name="Deng P."/>
            <person name="Jia W."/>
            <person name="Huang R."/>
            <person name="Zhang M."/>
            <person name="Sun Y."/>
            <person name="Hu J."/>
            <person name="Fu X."/>
            <person name="Schnable P.S."/>
            <person name="Li F."/>
            <person name="Zhang H."/>
            <person name="Feng B."/>
            <person name="Zhu X."/>
            <person name="Liu R."/>
            <person name="Schnable J.C."/>
            <person name="Zhu J.-K."/>
            <person name="Zhang H."/>
        </authorList>
    </citation>
    <scope>NUCLEOTIDE SEQUENCE [LARGE SCALE GENOMIC DNA]</scope>
</reference>
<dbReference type="PANTHER" id="PTHR33728:SF3">
    <property type="entry name" value="MULTIDRUG RESISTANCE PROTEIN"/>
    <property type="match status" value="1"/>
</dbReference>
<gene>
    <name evidence="3" type="ORF">C2845_PM07G30360</name>
</gene>
<keyword evidence="2" id="KW-0472">Membrane</keyword>
<evidence type="ECO:0000313" key="4">
    <source>
        <dbReference type="Proteomes" id="UP000275267"/>
    </source>
</evidence>
<comment type="caution">
    <text evidence="3">The sequence shown here is derived from an EMBL/GenBank/DDBJ whole genome shotgun (WGS) entry which is preliminary data.</text>
</comment>
<accession>A0A3L6SNA6</accession>
<name>A0A3L6SNA6_PANMI</name>
<evidence type="ECO:0000256" key="1">
    <source>
        <dbReference type="SAM" id="MobiDB-lite"/>
    </source>
</evidence>
<dbReference type="PANTHER" id="PTHR33728">
    <property type="entry name" value="CTTNBP 2 AMINO-TERMINAL-LIKE PROTEIN"/>
    <property type="match status" value="1"/>
</dbReference>
<feature type="transmembrane region" description="Helical" evidence="2">
    <location>
        <begin position="49"/>
        <end position="70"/>
    </location>
</feature>
<keyword evidence="4" id="KW-1185">Reference proteome</keyword>
<feature type="region of interest" description="Disordered" evidence="1">
    <location>
        <begin position="1"/>
        <end position="24"/>
    </location>
</feature>
<dbReference type="AlphaFoldDB" id="A0A3L6SNA6"/>
<dbReference type="EMBL" id="PQIB02000004">
    <property type="protein sequence ID" value="RLN23013.1"/>
    <property type="molecule type" value="Genomic_DNA"/>
</dbReference>
<keyword evidence="2" id="KW-0812">Transmembrane</keyword>
<organism evidence="3 4">
    <name type="scientific">Panicum miliaceum</name>
    <name type="common">Proso millet</name>
    <name type="synonym">Broomcorn millet</name>
    <dbReference type="NCBI Taxonomy" id="4540"/>
    <lineage>
        <taxon>Eukaryota</taxon>
        <taxon>Viridiplantae</taxon>
        <taxon>Streptophyta</taxon>
        <taxon>Embryophyta</taxon>
        <taxon>Tracheophyta</taxon>
        <taxon>Spermatophyta</taxon>
        <taxon>Magnoliopsida</taxon>
        <taxon>Liliopsida</taxon>
        <taxon>Poales</taxon>
        <taxon>Poaceae</taxon>
        <taxon>PACMAD clade</taxon>
        <taxon>Panicoideae</taxon>
        <taxon>Panicodae</taxon>
        <taxon>Paniceae</taxon>
        <taxon>Panicinae</taxon>
        <taxon>Panicum</taxon>
        <taxon>Panicum sect. Panicum</taxon>
    </lineage>
</organism>
<sequence>MSGGFGHRSRPWPGDPASTPSEPAATVAAAADGRGEASTLKDFGTSMDAISFGFAATAILISLFLLMAIFEHLIKPRAFPPDSPDGTPRAARHRHGRSPGKLRSPPMVEAVLQAADLSVLMPGQRYPTYLAQPAPLPPSCPREARQVVNAGQFTGQCHTAARDNPSTPQHRLIAPRRVLGRRSATGSATSAGLAVAADARPERGASPCGSRWVPANGAVTFAGASYLFNPTTGLDRQQPPTSRPGRPHVVRVARRIREKARAPRTGRRVLSPHADPAPERPVDTPLGRPQHDETAACAFASPARAGPARRHLCAHARAVAPGTIRLTHFVLCRCSRVIGVGGTRPFACKRGPETPPAPGPSGFDAAHVAMSAGRARFQVCLSANADCVLTRQPARARRALPSQGDDGSTRDAIPDALAAPHWIPGSNRADRGRLAARFGAPGAGAGSSSSRLRRGRWLGLAAWRFQP</sequence>
<feature type="compositionally biased region" description="Basic residues" evidence="1">
    <location>
        <begin position="257"/>
        <end position="267"/>
    </location>
</feature>
<dbReference type="Proteomes" id="UP000275267">
    <property type="component" value="Unassembled WGS sequence"/>
</dbReference>
<feature type="region of interest" description="Disordered" evidence="1">
    <location>
        <begin position="78"/>
        <end position="104"/>
    </location>
</feature>
<feature type="compositionally biased region" description="Basic residues" evidence="1">
    <location>
        <begin position="90"/>
        <end position="100"/>
    </location>
</feature>
<evidence type="ECO:0000313" key="3">
    <source>
        <dbReference type="EMBL" id="RLN23013.1"/>
    </source>
</evidence>
<feature type="region of interest" description="Disordered" evidence="1">
    <location>
        <begin position="257"/>
        <end position="290"/>
    </location>
</feature>
<feature type="compositionally biased region" description="Low complexity" evidence="1">
    <location>
        <begin position="15"/>
        <end position="24"/>
    </location>
</feature>
<protein>
    <submittedName>
        <fullName evidence="3">Uncharacterized protein</fullName>
    </submittedName>
</protein>
<evidence type="ECO:0000256" key="2">
    <source>
        <dbReference type="SAM" id="Phobius"/>
    </source>
</evidence>
<dbReference type="STRING" id="4540.A0A3L6SNA6"/>